<dbReference type="Pfam" id="PF00326">
    <property type="entry name" value="Peptidase_S9"/>
    <property type="match status" value="1"/>
</dbReference>
<dbReference type="SUPFAM" id="SSF53474">
    <property type="entry name" value="alpha/beta-Hydrolases"/>
    <property type="match status" value="1"/>
</dbReference>
<dbReference type="Gene3D" id="3.40.50.1820">
    <property type="entry name" value="alpha/beta hydrolase"/>
    <property type="match status" value="1"/>
</dbReference>
<organism evidence="3 4">
    <name type="scientific">Chryseosolibacter indicus</name>
    <dbReference type="NCBI Taxonomy" id="2782351"/>
    <lineage>
        <taxon>Bacteria</taxon>
        <taxon>Pseudomonadati</taxon>
        <taxon>Bacteroidota</taxon>
        <taxon>Cytophagia</taxon>
        <taxon>Cytophagales</taxon>
        <taxon>Chryseotaleaceae</taxon>
        <taxon>Chryseosolibacter</taxon>
    </lineage>
</organism>
<keyword evidence="4" id="KW-1185">Reference proteome</keyword>
<keyword evidence="1" id="KW-0378">Hydrolase</keyword>
<dbReference type="InterPro" id="IPR029058">
    <property type="entry name" value="AB_hydrolase_fold"/>
</dbReference>
<dbReference type="Proteomes" id="UP000772618">
    <property type="component" value="Unassembled WGS sequence"/>
</dbReference>
<feature type="domain" description="Peptidase S9 prolyl oligopeptidase catalytic" evidence="2">
    <location>
        <begin position="107"/>
        <end position="303"/>
    </location>
</feature>
<dbReference type="PANTHER" id="PTHR42776">
    <property type="entry name" value="SERINE PEPTIDASE S9 FAMILY MEMBER"/>
    <property type="match status" value="1"/>
</dbReference>
<dbReference type="RefSeq" id="WP_254156261.1">
    <property type="nucleotide sequence ID" value="NZ_JAHESD010000072.1"/>
</dbReference>
<dbReference type="InterPro" id="IPR001375">
    <property type="entry name" value="Peptidase_S9_cat"/>
</dbReference>
<dbReference type="PANTHER" id="PTHR42776:SF27">
    <property type="entry name" value="DIPEPTIDYL PEPTIDASE FAMILY MEMBER 6"/>
    <property type="match status" value="1"/>
</dbReference>
<comment type="caution">
    <text evidence="3">The sequence shown here is derived from an EMBL/GenBank/DDBJ whole genome shotgun (WGS) entry which is preliminary data.</text>
</comment>
<protein>
    <submittedName>
        <fullName evidence="3">Prolyl oligopeptidase family serine peptidase</fullName>
    </submittedName>
</protein>
<dbReference type="EMBL" id="JAHESD010000072">
    <property type="protein sequence ID" value="MBT1705903.1"/>
    <property type="molecule type" value="Genomic_DNA"/>
</dbReference>
<evidence type="ECO:0000313" key="3">
    <source>
        <dbReference type="EMBL" id="MBT1705903.1"/>
    </source>
</evidence>
<reference evidence="3 4" key="1">
    <citation type="submission" date="2021-05" db="EMBL/GenBank/DDBJ databases">
        <title>A Polyphasic approach of four new species of the genus Ohtaekwangia: Ohtaekwangia histidinii sp. nov., Ohtaekwangia cretensis sp. nov., Ohtaekwangia indiensis sp. nov., Ohtaekwangia reichenbachii sp. nov. from diverse environment.</title>
        <authorList>
            <person name="Octaviana S."/>
        </authorList>
    </citation>
    <scope>NUCLEOTIDE SEQUENCE [LARGE SCALE GENOMIC DNA]</scope>
    <source>
        <strain evidence="3 4">PWU20</strain>
    </source>
</reference>
<evidence type="ECO:0000259" key="2">
    <source>
        <dbReference type="Pfam" id="PF00326"/>
    </source>
</evidence>
<evidence type="ECO:0000313" key="4">
    <source>
        <dbReference type="Proteomes" id="UP000772618"/>
    </source>
</evidence>
<accession>A0ABS5VWV4</accession>
<evidence type="ECO:0000256" key="1">
    <source>
        <dbReference type="ARBA" id="ARBA00022801"/>
    </source>
</evidence>
<name>A0ABS5VWV4_9BACT</name>
<gene>
    <name evidence="3" type="ORF">KK060_21610</name>
</gene>
<sequence>MRALIHIGLICLFTTTTTAQNGTIILKERLTLSKDVLHRIDSMDPGFRKGLDAINIYRIVYLSDGLKVIGFLAEPKKKGKYPCIIANRGGRSNLGLWKPFLVAYYLARMASWGYVVVASQYRGSSDGGEGKDEFGGEDVNDVLNLIPLLKQINTADTTRIGMYGESRGGMMTFQALKRSCKFKAAVVVAGLVDAFDVIRKRPELEDLTFRSSIPNYDRDRDAALKARSALYWSNTLCRTTPLLIMQGSADTRVDASQSLQLVQQLYVQKHPVRFILFEGGDHTISQFETDMLAQCRKHFDYYLRDGRSLPKL</sequence>
<proteinExistence type="predicted"/>